<dbReference type="Proteomes" id="UP001056132">
    <property type="component" value="Chromosome 2"/>
</dbReference>
<feature type="domain" description="Rhodanese" evidence="1">
    <location>
        <begin position="20"/>
        <end position="110"/>
    </location>
</feature>
<feature type="domain" description="Rhodanese" evidence="1">
    <location>
        <begin position="398"/>
        <end position="481"/>
    </location>
</feature>
<dbReference type="PROSITE" id="PS50206">
    <property type="entry name" value="RHODANESE_3"/>
    <property type="match status" value="4"/>
</dbReference>
<dbReference type="EMBL" id="VCIZ01000008">
    <property type="protein sequence ID" value="TSP11895.1"/>
    <property type="molecule type" value="Genomic_DNA"/>
</dbReference>
<accession>A0AAE9I4A7</accession>
<protein>
    <submittedName>
        <fullName evidence="3">Rhodanese-like domain-containing protein</fullName>
    </submittedName>
    <submittedName>
        <fullName evidence="2">Sulfurtransferase</fullName>
    </submittedName>
</protein>
<dbReference type="InterPro" id="IPR050229">
    <property type="entry name" value="GlpE_sulfurtransferase"/>
</dbReference>
<evidence type="ECO:0000313" key="5">
    <source>
        <dbReference type="Proteomes" id="UP001056132"/>
    </source>
</evidence>
<dbReference type="SMART" id="SM00450">
    <property type="entry name" value="RHOD"/>
    <property type="match status" value="4"/>
</dbReference>
<name>A0AAE9I4A7_9BURK</name>
<dbReference type="PANTHER" id="PTHR43031:SF7">
    <property type="entry name" value="NITRIC OXIDE REDUCTASE FLRD-NAD(+) REDUCTASE"/>
    <property type="match status" value="1"/>
</dbReference>
<dbReference type="PANTHER" id="PTHR43031">
    <property type="entry name" value="FAD-DEPENDENT OXIDOREDUCTASE"/>
    <property type="match status" value="1"/>
</dbReference>
<feature type="domain" description="Rhodanese" evidence="1">
    <location>
        <begin position="143"/>
        <end position="234"/>
    </location>
</feature>
<reference evidence="2 4" key="1">
    <citation type="submission" date="2019-05" db="EMBL/GenBank/DDBJ databases">
        <title>Whole genome sequence analysis of Cupriavidus campinensis S14E4C strain.</title>
        <authorList>
            <person name="Abbaszade G."/>
            <person name="Szabo A."/>
            <person name="Toumi M."/>
            <person name="Toth E."/>
        </authorList>
    </citation>
    <scope>NUCLEOTIDE SEQUENCE [LARGE SCALE GENOMIC DNA]</scope>
    <source>
        <strain evidence="2 4">S14E4C</strain>
    </source>
</reference>
<dbReference type="EMBL" id="CP097331">
    <property type="protein sequence ID" value="URF07474.1"/>
    <property type="molecule type" value="Genomic_DNA"/>
</dbReference>
<dbReference type="InterPro" id="IPR001763">
    <property type="entry name" value="Rhodanese-like_dom"/>
</dbReference>
<dbReference type="Pfam" id="PF00581">
    <property type="entry name" value="Rhodanese"/>
    <property type="match status" value="4"/>
</dbReference>
<evidence type="ECO:0000313" key="2">
    <source>
        <dbReference type="EMBL" id="TSP11895.1"/>
    </source>
</evidence>
<proteinExistence type="predicted"/>
<evidence type="ECO:0000259" key="1">
    <source>
        <dbReference type="PROSITE" id="PS50206"/>
    </source>
</evidence>
<dbReference type="AlphaFoldDB" id="A0AAE9I4A7"/>
<feature type="domain" description="Rhodanese" evidence="1">
    <location>
        <begin position="288"/>
        <end position="369"/>
    </location>
</feature>
<sequence>MSHPHYTAVDAATLKGWLHDADEIALFDVREHGQYGEGHPFYAVPLPFSRLELDVGRLAPRTDARIVLADNGDGVAQAAANALARLGYTQLFVLDGGMPAWQAAGYTLFAGVNLPSKTFGELAEHHYGTPRVSAAELAAMQAGPNAPVVLDGRPISEFRKMNIPGAICCPNGELAYRLRDLVPDPTTPIVINCAGRTRSIIGAQSLINVGVSNPVYALENGTQGWYLNDFTLEHGGTARYPDNASPRDLDAARHAAQALATRFKVPHVTAAQAVAWLADPARTTYLCDVRTAEEFAGQTLPGAQHTPGGQLMQATDQYIGVRRARLVLFDAEGVRATVVASWLRQMGHDAVVLDGGLQAGLAAGVKAAPGPAHGAIASETVSVAALAAGLAGRSMLAVDLRASMSFRAGHIAGSQWTTRARLASDLHGVPHDTTLVLVGDAEGADPADIAVRDLHALGYSDVRRLQGGVTAWRDAGLPIHQGADTLPDARCIDYLFFVHDRHDGNKAAARQYLAWETGLIAQLDAQELATFHFPPID</sequence>
<organism evidence="3 5">
    <name type="scientific">Cupriavidus campinensis</name>
    <dbReference type="NCBI Taxonomy" id="151783"/>
    <lineage>
        <taxon>Bacteria</taxon>
        <taxon>Pseudomonadati</taxon>
        <taxon>Pseudomonadota</taxon>
        <taxon>Betaproteobacteria</taxon>
        <taxon>Burkholderiales</taxon>
        <taxon>Burkholderiaceae</taxon>
        <taxon>Cupriavidus</taxon>
    </lineage>
</organism>
<dbReference type="RefSeq" id="WP_144198669.1">
    <property type="nucleotide sequence ID" value="NZ_CAJPVH010000009.1"/>
</dbReference>
<reference evidence="3" key="2">
    <citation type="journal article" date="2022" name="Microbiol. Resour. Announc.">
        <title>Genome Sequence of Cupriavidus campinensis Strain G5, a Member of a Bacterial Consortium Capable of Polyethylene Degradation.</title>
        <authorList>
            <person name="Schneider B."/>
            <person name="Pfeiffer F."/>
            <person name="Dyall-Smith M."/>
            <person name="Kunte H.J."/>
        </authorList>
    </citation>
    <scope>NUCLEOTIDE SEQUENCE</scope>
    <source>
        <strain evidence="3">G5</strain>
    </source>
</reference>
<keyword evidence="4" id="KW-1185">Reference proteome</keyword>
<evidence type="ECO:0000313" key="4">
    <source>
        <dbReference type="Proteomes" id="UP000318943"/>
    </source>
</evidence>
<evidence type="ECO:0000313" key="3">
    <source>
        <dbReference type="EMBL" id="URF07474.1"/>
    </source>
</evidence>
<dbReference type="Gene3D" id="3.40.250.10">
    <property type="entry name" value="Rhodanese-like domain"/>
    <property type="match status" value="4"/>
</dbReference>
<dbReference type="SUPFAM" id="SSF52821">
    <property type="entry name" value="Rhodanese/Cell cycle control phosphatase"/>
    <property type="match status" value="4"/>
</dbReference>
<reference evidence="3" key="3">
    <citation type="submission" date="2022-05" db="EMBL/GenBank/DDBJ databases">
        <authorList>
            <person name="Kunte H.-J."/>
        </authorList>
    </citation>
    <scope>NUCLEOTIDE SEQUENCE</scope>
    <source>
        <strain evidence="3">G5</strain>
    </source>
</reference>
<dbReference type="Proteomes" id="UP000318943">
    <property type="component" value="Unassembled WGS sequence"/>
</dbReference>
<gene>
    <name evidence="2" type="ORF">FGG12_15305</name>
    <name evidence="3" type="ORF">M5D45_19935</name>
</gene>
<dbReference type="KEGG" id="ccam:M5D45_19935"/>
<dbReference type="CDD" id="cd01534">
    <property type="entry name" value="4RHOD_Repeat_3"/>
    <property type="match status" value="1"/>
</dbReference>
<dbReference type="InterPro" id="IPR036873">
    <property type="entry name" value="Rhodanese-like_dom_sf"/>
</dbReference>